<feature type="signal peptide" evidence="1">
    <location>
        <begin position="1"/>
        <end position="16"/>
    </location>
</feature>
<evidence type="ECO:0000256" key="1">
    <source>
        <dbReference type="SAM" id="SignalP"/>
    </source>
</evidence>
<dbReference type="STRING" id="43265.A0A545V0W6"/>
<dbReference type="AlphaFoldDB" id="A0A545V0W6"/>
<evidence type="ECO:0000313" key="2">
    <source>
        <dbReference type="EMBL" id="TQV95365.1"/>
    </source>
</evidence>
<dbReference type="OrthoDB" id="3682664at2759"/>
<proteinExistence type="predicted"/>
<keyword evidence="3" id="KW-1185">Reference proteome</keyword>
<dbReference type="EMBL" id="SPUK01000008">
    <property type="protein sequence ID" value="TQV95365.1"/>
    <property type="molecule type" value="Genomic_DNA"/>
</dbReference>
<comment type="caution">
    <text evidence="2">The sequence shown here is derived from an EMBL/GenBank/DDBJ whole genome shotgun (WGS) entry which is preliminary data.</text>
</comment>
<protein>
    <submittedName>
        <fullName evidence="2">Bys1 family protein</fullName>
    </submittedName>
</protein>
<dbReference type="InterPro" id="IPR006771">
    <property type="entry name" value="CetA-like"/>
</dbReference>
<dbReference type="PANTHER" id="PTHR36195">
    <property type="entry name" value="DOMAIN PROTEIN, PUTATIVE (AFU_ORTHOLOGUE AFUA_5G01990)-RELATED-RELATED"/>
    <property type="match status" value="1"/>
</dbReference>
<dbReference type="InterPro" id="IPR037176">
    <property type="entry name" value="Osmotin/thaumatin-like_sf"/>
</dbReference>
<dbReference type="Pfam" id="PF04681">
    <property type="entry name" value="Bys1"/>
    <property type="match status" value="1"/>
</dbReference>
<name>A0A545V0W6_9HYPO</name>
<feature type="chain" id="PRO_5021934125" evidence="1">
    <location>
        <begin position="17"/>
        <end position="157"/>
    </location>
</feature>
<accession>A0A545V0W6</accession>
<dbReference type="PANTHER" id="PTHR36195:SF4">
    <property type="entry name" value="DOMAIN PROTEIN, PUTATIVE (AFU_ORTHOLOGUE AFUA_5G01990)-RELATED"/>
    <property type="match status" value="1"/>
</dbReference>
<reference evidence="2 3" key="1">
    <citation type="journal article" date="2019" name="Appl. Microbiol. Biotechnol.">
        <title>Genome sequence of Isaria javanica and comparative genome analysis insights into family S53 peptidase evolution in fungal entomopathogens.</title>
        <authorList>
            <person name="Lin R."/>
            <person name="Zhang X."/>
            <person name="Xin B."/>
            <person name="Zou M."/>
            <person name="Gao Y."/>
            <person name="Qin F."/>
            <person name="Hu Q."/>
            <person name="Xie B."/>
            <person name="Cheng X."/>
        </authorList>
    </citation>
    <scope>NUCLEOTIDE SEQUENCE [LARGE SCALE GENOMIC DNA]</scope>
    <source>
        <strain evidence="2 3">IJ1G</strain>
    </source>
</reference>
<dbReference type="Proteomes" id="UP000315783">
    <property type="component" value="Unassembled WGS sequence"/>
</dbReference>
<keyword evidence="1" id="KW-0732">Signal</keyword>
<evidence type="ECO:0000313" key="3">
    <source>
        <dbReference type="Proteomes" id="UP000315783"/>
    </source>
</evidence>
<organism evidence="2 3">
    <name type="scientific">Cordyceps javanica</name>
    <dbReference type="NCBI Taxonomy" id="43265"/>
    <lineage>
        <taxon>Eukaryota</taxon>
        <taxon>Fungi</taxon>
        <taxon>Dikarya</taxon>
        <taxon>Ascomycota</taxon>
        <taxon>Pezizomycotina</taxon>
        <taxon>Sordariomycetes</taxon>
        <taxon>Hypocreomycetidae</taxon>
        <taxon>Hypocreales</taxon>
        <taxon>Cordycipitaceae</taxon>
        <taxon>Cordyceps</taxon>
    </lineage>
</organism>
<dbReference type="SUPFAM" id="SSF49870">
    <property type="entry name" value="Osmotin, thaumatin-like protein"/>
    <property type="match status" value="1"/>
</dbReference>
<sequence>MLKQLSLAVLAGLAAATNPGRAKVYNNCPFEVTLWSVGTDISGPNTLQARGGQYSEQYTRDPKTGGRALKITRERDGLYTGKPQTNFAYTLDPDRIYYDLSDVFGDPFSGHRVQVVPSNRNCQSIVWPDGRPPAGSQVKTCTRDSDTTLTLCAAKPA</sequence>
<gene>
    <name evidence="2" type="ORF">IF1G_06352</name>
</gene>